<reference evidence="4" key="1">
    <citation type="submission" date="2017-11" db="EMBL/GenBank/DDBJ databases">
        <title>Three new genomes from thermophilic consortium.</title>
        <authorList>
            <person name="Quaggio R."/>
            <person name="Amgarten D."/>
            <person name="Setubal J.C."/>
        </authorList>
    </citation>
    <scope>NUCLEOTIDE SEQUENCE</scope>
    <source>
        <strain evidence="4">ZCTH01-B2</strain>
    </source>
</reference>
<evidence type="ECO:0000256" key="1">
    <source>
        <dbReference type="SAM" id="MobiDB-lite"/>
    </source>
</evidence>
<feature type="transmembrane region" description="Helical" evidence="2">
    <location>
        <begin position="21"/>
        <end position="39"/>
    </location>
</feature>
<dbReference type="RefSeq" id="WP_273379503.1">
    <property type="nucleotide sequence ID" value="NZ_PIUK01000083.1"/>
</dbReference>
<evidence type="ECO:0000313" key="5">
    <source>
        <dbReference type="Proteomes" id="UP000732377"/>
    </source>
</evidence>
<dbReference type="InterPro" id="IPR011055">
    <property type="entry name" value="Dup_hybrid_motif"/>
</dbReference>
<organism evidence="4 5">
    <name type="scientific">Symbiobacterium thermophilum</name>
    <dbReference type="NCBI Taxonomy" id="2734"/>
    <lineage>
        <taxon>Bacteria</taxon>
        <taxon>Bacillati</taxon>
        <taxon>Bacillota</taxon>
        <taxon>Clostridia</taxon>
        <taxon>Eubacteriales</taxon>
        <taxon>Symbiobacteriaceae</taxon>
        <taxon>Symbiobacterium</taxon>
    </lineage>
</organism>
<keyword evidence="2" id="KW-0812">Transmembrane</keyword>
<gene>
    <name evidence="4" type="ORF">CWE10_09690</name>
</gene>
<keyword evidence="2" id="KW-0472">Membrane</keyword>
<evidence type="ECO:0000313" key="4">
    <source>
        <dbReference type="EMBL" id="MBY6276470.1"/>
    </source>
</evidence>
<dbReference type="CDD" id="cd12797">
    <property type="entry name" value="M23_peptidase"/>
    <property type="match status" value="1"/>
</dbReference>
<name>A0A953LEF9_SYMTR</name>
<dbReference type="GO" id="GO:0004222">
    <property type="term" value="F:metalloendopeptidase activity"/>
    <property type="evidence" value="ECO:0007669"/>
    <property type="project" value="TreeGrafter"/>
</dbReference>
<protein>
    <recommendedName>
        <fullName evidence="3">M23ase beta-sheet core domain-containing protein</fullName>
    </recommendedName>
</protein>
<dbReference type="InterPro" id="IPR016047">
    <property type="entry name" value="M23ase_b-sheet_dom"/>
</dbReference>
<evidence type="ECO:0000259" key="3">
    <source>
        <dbReference type="Pfam" id="PF01551"/>
    </source>
</evidence>
<dbReference type="AlphaFoldDB" id="A0A953LEF9"/>
<keyword evidence="2" id="KW-1133">Transmembrane helix</keyword>
<accession>A0A953LEF9</accession>
<dbReference type="EMBL" id="PIUK01000083">
    <property type="protein sequence ID" value="MBY6276470.1"/>
    <property type="molecule type" value="Genomic_DNA"/>
</dbReference>
<feature type="domain" description="M23ase beta-sheet core" evidence="3">
    <location>
        <begin position="143"/>
        <end position="239"/>
    </location>
</feature>
<dbReference type="SUPFAM" id="SSF51261">
    <property type="entry name" value="Duplicated hybrid motif"/>
    <property type="match status" value="1"/>
</dbReference>
<dbReference type="PANTHER" id="PTHR21666">
    <property type="entry name" value="PEPTIDASE-RELATED"/>
    <property type="match status" value="1"/>
</dbReference>
<dbReference type="PANTHER" id="PTHR21666:SF270">
    <property type="entry name" value="MUREIN HYDROLASE ACTIVATOR ENVC"/>
    <property type="match status" value="1"/>
</dbReference>
<dbReference type="InterPro" id="IPR050570">
    <property type="entry name" value="Cell_wall_metabolism_enzyme"/>
</dbReference>
<sequence>MKPVRGWPALWRGDLPPERRMALAAAAVLFLLIGGMAWYQMRPAPDAWPAPDAVGSADPAGFPEVTDSVDAAAAGSRSGSALTAGTGAASAASDPRLTAGAGEAVADEPAEEAVAFSWPLSGRPRVVMAFGAVDGSLGDYRLSDGVALEATPGQPVTAAAAGTVALVEEHPVDGITVVLDHGGGKRSRYAGLAEAAVTEGQAVASGERLGRIGLPSPLRSDLGPHLLFGLMVDEEPVDPLPYLEE</sequence>
<feature type="region of interest" description="Disordered" evidence="1">
    <location>
        <begin position="83"/>
        <end position="104"/>
    </location>
</feature>
<proteinExistence type="predicted"/>
<dbReference type="Proteomes" id="UP000732377">
    <property type="component" value="Unassembled WGS sequence"/>
</dbReference>
<evidence type="ECO:0000256" key="2">
    <source>
        <dbReference type="SAM" id="Phobius"/>
    </source>
</evidence>
<dbReference type="Pfam" id="PF01551">
    <property type="entry name" value="Peptidase_M23"/>
    <property type="match status" value="1"/>
</dbReference>
<comment type="caution">
    <text evidence="4">The sequence shown here is derived from an EMBL/GenBank/DDBJ whole genome shotgun (WGS) entry which is preliminary data.</text>
</comment>
<dbReference type="Gene3D" id="2.70.70.10">
    <property type="entry name" value="Glucose Permease (Domain IIA)"/>
    <property type="match status" value="1"/>
</dbReference>